<dbReference type="PANTHER" id="PTHR11533">
    <property type="entry name" value="PROTEASE M1 ZINC METALLOPROTEASE"/>
    <property type="match status" value="1"/>
</dbReference>
<comment type="caution">
    <text evidence="3">The sequence shown here is derived from an EMBL/GenBank/DDBJ whole genome shotgun (WGS) entry which is preliminary data.</text>
</comment>
<dbReference type="Proteomes" id="UP001148838">
    <property type="component" value="Unassembled WGS sequence"/>
</dbReference>
<dbReference type="EMBL" id="JAJSOF020000029">
    <property type="protein sequence ID" value="KAJ4432383.1"/>
    <property type="molecule type" value="Genomic_DNA"/>
</dbReference>
<feature type="domain" description="ERAP1-like C-terminal" evidence="2">
    <location>
        <begin position="18"/>
        <end position="110"/>
    </location>
</feature>
<sequence>MPGIRKQQHIFHENLIIGMFMVNYDPQNWNLLSDYLQSGTSPEIPALTRAKLLHDAWNIGYSGELDMTTALDLTLFLPHEKNSAVWSPFLNLVDHIHRLISGTSVEPKFVHVLFTQRKLTVVDAVNELNIEDSSLLRAAKFLISD</sequence>
<evidence type="ECO:0000259" key="2">
    <source>
        <dbReference type="Pfam" id="PF11838"/>
    </source>
</evidence>
<organism evidence="3 4">
    <name type="scientific">Periplaneta americana</name>
    <name type="common">American cockroach</name>
    <name type="synonym">Blatta americana</name>
    <dbReference type="NCBI Taxonomy" id="6978"/>
    <lineage>
        <taxon>Eukaryota</taxon>
        <taxon>Metazoa</taxon>
        <taxon>Ecdysozoa</taxon>
        <taxon>Arthropoda</taxon>
        <taxon>Hexapoda</taxon>
        <taxon>Insecta</taxon>
        <taxon>Pterygota</taxon>
        <taxon>Neoptera</taxon>
        <taxon>Polyneoptera</taxon>
        <taxon>Dictyoptera</taxon>
        <taxon>Blattodea</taxon>
        <taxon>Blattoidea</taxon>
        <taxon>Blattidae</taxon>
        <taxon>Blattinae</taxon>
        <taxon>Periplaneta</taxon>
    </lineage>
</organism>
<evidence type="ECO:0000313" key="3">
    <source>
        <dbReference type="EMBL" id="KAJ4432383.1"/>
    </source>
</evidence>
<dbReference type="Gene3D" id="1.25.50.20">
    <property type="match status" value="1"/>
</dbReference>
<proteinExistence type="inferred from homology"/>
<reference evidence="3 4" key="1">
    <citation type="journal article" date="2022" name="Allergy">
        <title>Genome assembly and annotation of Periplaneta americana reveal a comprehensive cockroach allergen profile.</title>
        <authorList>
            <person name="Wang L."/>
            <person name="Xiong Q."/>
            <person name="Saelim N."/>
            <person name="Wang L."/>
            <person name="Nong W."/>
            <person name="Wan A.T."/>
            <person name="Shi M."/>
            <person name="Liu X."/>
            <person name="Cao Q."/>
            <person name="Hui J.H.L."/>
            <person name="Sookrung N."/>
            <person name="Leung T.F."/>
            <person name="Tungtrongchitr A."/>
            <person name="Tsui S.K.W."/>
        </authorList>
    </citation>
    <scope>NUCLEOTIDE SEQUENCE [LARGE SCALE GENOMIC DNA]</scope>
    <source>
        <strain evidence="3">PWHHKU_190912</strain>
    </source>
</reference>
<protein>
    <recommendedName>
        <fullName evidence="2">ERAP1-like C-terminal domain-containing protein</fullName>
    </recommendedName>
</protein>
<dbReference type="Pfam" id="PF11838">
    <property type="entry name" value="ERAP1_C"/>
    <property type="match status" value="1"/>
</dbReference>
<name>A0ABQ8SEL0_PERAM</name>
<dbReference type="PANTHER" id="PTHR11533:SF18">
    <property type="entry name" value="FI02158P"/>
    <property type="match status" value="1"/>
</dbReference>
<gene>
    <name evidence="3" type="ORF">ANN_21002</name>
</gene>
<dbReference type="InterPro" id="IPR024571">
    <property type="entry name" value="ERAP1-like_C_dom"/>
</dbReference>
<accession>A0ABQ8SEL0</accession>
<evidence type="ECO:0000256" key="1">
    <source>
        <dbReference type="ARBA" id="ARBA00010136"/>
    </source>
</evidence>
<dbReference type="InterPro" id="IPR050344">
    <property type="entry name" value="Peptidase_M1_aminopeptidases"/>
</dbReference>
<comment type="similarity">
    <text evidence="1">Belongs to the peptidase M1 family.</text>
</comment>
<keyword evidence="4" id="KW-1185">Reference proteome</keyword>
<evidence type="ECO:0000313" key="4">
    <source>
        <dbReference type="Proteomes" id="UP001148838"/>
    </source>
</evidence>